<dbReference type="Proteomes" id="UP000295832">
    <property type="component" value="Unassembled WGS sequence"/>
</dbReference>
<evidence type="ECO:0000256" key="5">
    <source>
        <dbReference type="ARBA" id="ARBA00022729"/>
    </source>
</evidence>
<keyword evidence="2 10" id="KW-0813">Transport</keyword>
<feature type="domain" description="TonB-dependent receptor plug" evidence="13">
    <location>
        <begin position="48"/>
        <end position="154"/>
    </location>
</feature>
<dbReference type="STRING" id="926561.GCA_000379025_00459"/>
<evidence type="ECO:0000256" key="10">
    <source>
        <dbReference type="PROSITE-ProRule" id="PRU01360"/>
    </source>
</evidence>
<dbReference type="Pfam" id="PF07715">
    <property type="entry name" value="Plug"/>
    <property type="match status" value="1"/>
</dbReference>
<dbReference type="InterPro" id="IPR039426">
    <property type="entry name" value="TonB-dep_rcpt-like"/>
</dbReference>
<dbReference type="GO" id="GO:0015344">
    <property type="term" value="F:siderophore uptake transmembrane transporter activity"/>
    <property type="evidence" value="ECO:0007669"/>
    <property type="project" value="TreeGrafter"/>
</dbReference>
<proteinExistence type="inferred from homology"/>
<dbReference type="SUPFAM" id="SSF56935">
    <property type="entry name" value="Porins"/>
    <property type="match status" value="1"/>
</dbReference>
<dbReference type="Gene3D" id="2.170.130.10">
    <property type="entry name" value="TonB-dependent receptor, plug domain"/>
    <property type="match status" value="1"/>
</dbReference>
<evidence type="ECO:0000313" key="14">
    <source>
        <dbReference type="EMBL" id="TDX52998.1"/>
    </source>
</evidence>
<evidence type="ECO:0000256" key="8">
    <source>
        <dbReference type="ARBA" id="ARBA00023170"/>
    </source>
</evidence>
<keyword evidence="4 10" id="KW-0812">Transmembrane</keyword>
<sequence>MKRFKFILFSLVVLNLLVGGNIFAKDKEAEILTLDEIVVTASKYKEKLSEAAVSVEVIDEEEIKQKNAHNVADLLRNMAGINFTDYGGPAGQKTIRVRGADTEQVLILIDGQPMNSSQNGSVDLSQFSIEQIERIEVLRGPASALYGANALGGVINIITKSGSQSPETRMKVSYGSFNTQDYKLIHRGESDKLAYNISLAKKKSDGHRENSELDQENIFAKFNYDLNKYSDLLFSLQYTDSAKGSPGPISSRTPNAQQDDEDMNINLQWNQQTENSDSKIALYYNEHQNIYDNPDKWGYDGPSEHNTERLALDFNRIKYYDAHTLSYGGEVVENRIDSTENGEHNDLSKAIFIQDEWRLIDDLKLTLGSRYDNHESFGGETSSRIGAVYTINSKLNLHVSVGEAYRTPTYNDLYWPADDYTEGNPDLEPETALAYETGLRYLDNNFKGELNLFKRDVNDLINWAPGNDGIYRPSNINTAKVSGLELILTKYLTDNLATDFNYTYLDARDKKTDQRLDYRNYHSLNLGLNYSGKQISGSLNSQLVAGRAEELPSYFVVDAKLNNKIKENLELSLGINNLFDREYQVNKGYPMLERNYMLTVSKKF</sequence>
<keyword evidence="3 10" id="KW-1134">Transmembrane beta strand</keyword>
<keyword evidence="5" id="KW-0732">Signal</keyword>
<dbReference type="AlphaFoldDB" id="A0A4R8H0R8"/>
<evidence type="ECO:0000256" key="4">
    <source>
        <dbReference type="ARBA" id="ARBA00022692"/>
    </source>
</evidence>
<evidence type="ECO:0000259" key="13">
    <source>
        <dbReference type="Pfam" id="PF07715"/>
    </source>
</evidence>
<name>A0A4R8H0R8_9FIRM</name>
<dbReference type="GO" id="GO:0044718">
    <property type="term" value="P:siderophore transmembrane transport"/>
    <property type="evidence" value="ECO:0007669"/>
    <property type="project" value="TreeGrafter"/>
</dbReference>
<keyword evidence="6 11" id="KW-0798">TonB box</keyword>
<dbReference type="Gene3D" id="2.40.170.20">
    <property type="entry name" value="TonB-dependent receptor, beta-barrel domain"/>
    <property type="match status" value="1"/>
</dbReference>
<reference evidence="14 15" key="1">
    <citation type="submission" date="2019-03" db="EMBL/GenBank/DDBJ databases">
        <title>Subsurface microbial communities from deep shales in Ohio and West Virginia, USA.</title>
        <authorList>
            <person name="Wrighton K."/>
        </authorList>
    </citation>
    <scope>NUCLEOTIDE SEQUENCE [LARGE SCALE GENOMIC DNA]</scope>
    <source>
        <strain evidence="14 15">MSL 6dP</strain>
    </source>
</reference>
<keyword evidence="7 10" id="KW-0472">Membrane</keyword>
<dbReference type="PROSITE" id="PS52016">
    <property type="entry name" value="TONB_DEPENDENT_REC_3"/>
    <property type="match status" value="1"/>
</dbReference>
<evidence type="ECO:0000259" key="12">
    <source>
        <dbReference type="Pfam" id="PF00593"/>
    </source>
</evidence>
<dbReference type="PANTHER" id="PTHR30069:SF29">
    <property type="entry name" value="HEMOGLOBIN AND HEMOGLOBIN-HAPTOGLOBIN-BINDING PROTEIN 1-RELATED"/>
    <property type="match status" value="1"/>
</dbReference>
<evidence type="ECO:0000256" key="9">
    <source>
        <dbReference type="ARBA" id="ARBA00023237"/>
    </source>
</evidence>
<gene>
    <name evidence="14" type="ORF">C7959_104126</name>
</gene>
<dbReference type="InterPro" id="IPR037066">
    <property type="entry name" value="Plug_dom_sf"/>
</dbReference>
<comment type="similarity">
    <text evidence="10 11">Belongs to the TonB-dependent receptor family.</text>
</comment>
<dbReference type="GO" id="GO:0009279">
    <property type="term" value="C:cell outer membrane"/>
    <property type="evidence" value="ECO:0007669"/>
    <property type="project" value="UniProtKB-SubCell"/>
</dbReference>
<comment type="caution">
    <text evidence="14">The sequence shown here is derived from an EMBL/GenBank/DDBJ whole genome shotgun (WGS) entry which is preliminary data.</text>
</comment>
<dbReference type="EMBL" id="SOEG01000004">
    <property type="protein sequence ID" value="TDX52998.1"/>
    <property type="molecule type" value="Genomic_DNA"/>
</dbReference>
<protein>
    <submittedName>
        <fullName evidence="14">Outer membrane receptor for ferrienterochelin and colicins</fullName>
    </submittedName>
</protein>
<evidence type="ECO:0000256" key="1">
    <source>
        <dbReference type="ARBA" id="ARBA00004571"/>
    </source>
</evidence>
<keyword evidence="8 14" id="KW-0675">Receptor</keyword>
<organism evidence="14 15">
    <name type="scientific">Orenia marismortui</name>
    <dbReference type="NCBI Taxonomy" id="46469"/>
    <lineage>
        <taxon>Bacteria</taxon>
        <taxon>Bacillati</taxon>
        <taxon>Bacillota</taxon>
        <taxon>Clostridia</taxon>
        <taxon>Halanaerobiales</taxon>
        <taxon>Halobacteroidaceae</taxon>
        <taxon>Orenia</taxon>
    </lineage>
</organism>
<dbReference type="CDD" id="cd01347">
    <property type="entry name" value="ligand_gated_channel"/>
    <property type="match status" value="1"/>
</dbReference>
<evidence type="ECO:0000256" key="3">
    <source>
        <dbReference type="ARBA" id="ARBA00022452"/>
    </source>
</evidence>
<evidence type="ECO:0000256" key="2">
    <source>
        <dbReference type="ARBA" id="ARBA00022448"/>
    </source>
</evidence>
<dbReference type="RefSeq" id="WP_134115262.1">
    <property type="nucleotide sequence ID" value="NZ_SOEG01000004.1"/>
</dbReference>
<evidence type="ECO:0000313" key="15">
    <source>
        <dbReference type="Proteomes" id="UP000295832"/>
    </source>
</evidence>
<evidence type="ECO:0000256" key="7">
    <source>
        <dbReference type="ARBA" id="ARBA00023136"/>
    </source>
</evidence>
<evidence type="ECO:0000256" key="11">
    <source>
        <dbReference type="RuleBase" id="RU003357"/>
    </source>
</evidence>
<dbReference type="Pfam" id="PF00593">
    <property type="entry name" value="TonB_dep_Rec_b-barrel"/>
    <property type="match status" value="1"/>
</dbReference>
<dbReference type="InterPro" id="IPR000531">
    <property type="entry name" value="Beta-barrel_TonB"/>
</dbReference>
<evidence type="ECO:0000256" key="6">
    <source>
        <dbReference type="ARBA" id="ARBA00023077"/>
    </source>
</evidence>
<dbReference type="InterPro" id="IPR012910">
    <property type="entry name" value="Plug_dom"/>
</dbReference>
<dbReference type="PANTHER" id="PTHR30069">
    <property type="entry name" value="TONB-DEPENDENT OUTER MEMBRANE RECEPTOR"/>
    <property type="match status" value="1"/>
</dbReference>
<keyword evidence="9 10" id="KW-0998">Cell outer membrane</keyword>
<accession>A0A4R8H0R8</accession>
<dbReference type="InterPro" id="IPR036942">
    <property type="entry name" value="Beta-barrel_TonB_sf"/>
</dbReference>
<keyword evidence="15" id="KW-1185">Reference proteome</keyword>
<feature type="domain" description="TonB-dependent receptor-like beta-barrel" evidence="12">
    <location>
        <begin position="201"/>
        <end position="578"/>
    </location>
</feature>
<comment type="subcellular location">
    <subcellularLocation>
        <location evidence="1 10">Cell outer membrane</location>
        <topology evidence="1 10">Multi-pass membrane protein</topology>
    </subcellularLocation>
</comment>